<dbReference type="Proteomes" id="UP001589799">
    <property type="component" value="Unassembled WGS sequence"/>
</dbReference>
<proteinExistence type="predicted"/>
<dbReference type="PANTHER" id="PTHR47894:SF4">
    <property type="entry name" value="HTH-TYPE TRANSCRIPTIONAL REGULATOR GADX"/>
    <property type="match status" value="1"/>
</dbReference>
<comment type="caution">
    <text evidence="5">The sequence shown here is derived from an EMBL/GenBank/DDBJ whole genome shotgun (WGS) entry which is preliminary data.</text>
</comment>
<dbReference type="PROSITE" id="PS01124">
    <property type="entry name" value="HTH_ARAC_FAMILY_2"/>
    <property type="match status" value="1"/>
</dbReference>
<dbReference type="SMART" id="SM00342">
    <property type="entry name" value="HTH_ARAC"/>
    <property type="match status" value="1"/>
</dbReference>
<gene>
    <name evidence="5" type="ORF">ACFFII_03695</name>
</gene>
<dbReference type="InterPro" id="IPR020449">
    <property type="entry name" value="Tscrpt_reg_AraC-type_HTH"/>
</dbReference>
<keyword evidence="1" id="KW-0805">Transcription regulation</keyword>
<dbReference type="Pfam" id="PF12833">
    <property type="entry name" value="HTH_18"/>
    <property type="match status" value="1"/>
</dbReference>
<keyword evidence="3" id="KW-0804">Transcription</keyword>
<dbReference type="EMBL" id="JBHLWE010000013">
    <property type="protein sequence ID" value="MFC0339867.1"/>
    <property type="molecule type" value="Genomic_DNA"/>
</dbReference>
<sequence>MQGAWIISRPLSAVGGKGVEDVPEGGTAPVMQLSDFAACLEAIAARSPDPLAMWRAGEAMHLADMGGLGCALALAPTLGAAIKALQRCFGAMQSASAVAFEVEDDRASFSYRILDNDIWPRRADSELTLGVVAGIIRRFAPDAERVCSLAFEHEPGAARTSFATHTAGPVRMSETNIISFPARLLDRGAEPVSVSDTSRAFRDAVQALGAQIRADWLRQPTSHRVLHTLMSRIGRDPIDQDAVASHLGVSRRTLRRQLDTEGTSFHELTEICRCNVGHALLVRSELPMIEIAMRLGYSDHTAFSRAFSRWFGASPRELRKAGSAVRVTT</sequence>
<evidence type="ECO:0000256" key="3">
    <source>
        <dbReference type="ARBA" id="ARBA00023163"/>
    </source>
</evidence>
<organism evidence="5 6">
    <name type="scientific">Paracoccus niistensis</name>
    <dbReference type="NCBI Taxonomy" id="632935"/>
    <lineage>
        <taxon>Bacteria</taxon>
        <taxon>Pseudomonadati</taxon>
        <taxon>Pseudomonadota</taxon>
        <taxon>Alphaproteobacteria</taxon>
        <taxon>Rhodobacterales</taxon>
        <taxon>Paracoccaceae</taxon>
        <taxon>Paracoccus</taxon>
    </lineage>
</organism>
<dbReference type="Pfam" id="PF12625">
    <property type="entry name" value="Arabinose_bd"/>
    <property type="match status" value="1"/>
</dbReference>
<dbReference type="PANTHER" id="PTHR47894">
    <property type="entry name" value="HTH-TYPE TRANSCRIPTIONAL REGULATOR GADX"/>
    <property type="match status" value="1"/>
</dbReference>
<dbReference type="SUPFAM" id="SSF46689">
    <property type="entry name" value="Homeodomain-like"/>
    <property type="match status" value="1"/>
</dbReference>
<dbReference type="InterPro" id="IPR032687">
    <property type="entry name" value="AraC-type_N"/>
</dbReference>
<evidence type="ECO:0000259" key="4">
    <source>
        <dbReference type="PROSITE" id="PS01124"/>
    </source>
</evidence>
<evidence type="ECO:0000313" key="5">
    <source>
        <dbReference type="EMBL" id="MFC0339867.1"/>
    </source>
</evidence>
<evidence type="ECO:0000256" key="2">
    <source>
        <dbReference type="ARBA" id="ARBA00023125"/>
    </source>
</evidence>
<keyword evidence="6" id="KW-1185">Reference proteome</keyword>
<evidence type="ECO:0000256" key="1">
    <source>
        <dbReference type="ARBA" id="ARBA00023015"/>
    </source>
</evidence>
<reference evidence="5 6" key="1">
    <citation type="submission" date="2024-09" db="EMBL/GenBank/DDBJ databases">
        <authorList>
            <person name="Sun Q."/>
            <person name="Mori K."/>
        </authorList>
    </citation>
    <scope>NUCLEOTIDE SEQUENCE [LARGE SCALE GENOMIC DNA]</scope>
    <source>
        <strain evidence="5 6">KCTC 22789</strain>
    </source>
</reference>
<name>A0ABV6I105_9RHOB</name>
<dbReference type="InterPro" id="IPR018060">
    <property type="entry name" value="HTH_AraC"/>
</dbReference>
<keyword evidence="2" id="KW-0238">DNA-binding</keyword>
<accession>A0ABV6I105</accession>
<dbReference type="PRINTS" id="PR00032">
    <property type="entry name" value="HTHARAC"/>
</dbReference>
<dbReference type="Gene3D" id="1.10.10.60">
    <property type="entry name" value="Homeodomain-like"/>
    <property type="match status" value="1"/>
</dbReference>
<evidence type="ECO:0000313" key="6">
    <source>
        <dbReference type="Proteomes" id="UP001589799"/>
    </source>
</evidence>
<protein>
    <submittedName>
        <fullName evidence="5">Helix-turn-helix domain-containing protein</fullName>
    </submittedName>
</protein>
<feature type="domain" description="HTH araC/xylS-type" evidence="4">
    <location>
        <begin position="223"/>
        <end position="321"/>
    </location>
</feature>
<dbReference type="InterPro" id="IPR009057">
    <property type="entry name" value="Homeodomain-like_sf"/>
</dbReference>